<dbReference type="PANTHER" id="PTHR36978">
    <property type="entry name" value="P-LOOP CONTAINING NUCLEOTIDE TRIPHOSPHATE HYDROLASE"/>
    <property type="match status" value="1"/>
</dbReference>
<dbReference type="AlphaFoldDB" id="A0A328AN86"/>
<protein>
    <submittedName>
        <fullName evidence="1">Sulfotransferase family protein</fullName>
    </submittedName>
</protein>
<dbReference type="Pfam" id="PF17784">
    <property type="entry name" value="Sulfotransfer_4"/>
    <property type="match status" value="1"/>
</dbReference>
<dbReference type="OrthoDB" id="9806624at2"/>
<comment type="caution">
    <text evidence="1">The sequence shown here is derived from an EMBL/GenBank/DDBJ whole genome shotgun (WGS) entry which is preliminary data.</text>
</comment>
<dbReference type="SUPFAM" id="SSF52540">
    <property type="entry name" value="P-loop containing nucleoside triphosphate hydrolases"/>
    <property type="match status" value="1"/>
</dbReference>
<name>A0A328AN86_9CAUL</name>
<evidence type="ECO:0000313" key="1">
    <source>
        <dbReference type="EMBL" id="RAK56029.1"/>
    </source>
</evidence>
<dbReference type="EMBL" id="QFYQ01000001">
    <property type="protein sequence ID" value="RAK56029.1"/>
    <property type="molecule type" value="Genomic_DNA"/>
</dbReference>
<keyword evidence="1" id="KW-0808">Transferase</keyword>
<dbReference type="Gene3D" id="3.40.50.300">
    <property type="entry name" value="P-loop containing nucleotide triphosphate hydrolases"/>
    <property type="match status" value="1"/>
</dbReference>
<evidence type="ECO:0000313" key="2">
    <source>
        <dbReference type="Proteomes" id="UP000249254"/>
    </source>
</evidence>
<dbReference type="InterPro" id="IPR027417">
    <property type="entry name" value="P-loop_NTPase"/>
</dbReference>
<dbReference type="InterPro" id="IPR040632">
    <property type="entry name" value="Sulfotransfer_4"/>
</dbReference>
<gene>
    <name evidence="1" type="ORF">DJ017_16685</name>
</gene>
<keyword evidence="2" id="KW-1185">Reference proteome</keyword>
<sequence length="213" mass="24032">MTLKVIGAGYGRTGTMSLKLALEQLGFGPCHHMVEVFAHPDSIPLWSAAADGRPDWPAIFEGYASAVDWPTATFYEELAAAYPEAKVILTERDPESWFRSTQATIFAREMPPESDDPWTQMVSKVVARLFDWRMHDHDKLVSVYQAHNARVREVIPPERLLVYEVAQGWEPLCAFLEVEVPDTPMPKVNSTEEFQGRIDHEMARRFEPAAGSA</sequence>
<organism evidence="1 2">
    <name type="scientific">Phenylobacterium soli</name>
    <dbReference type="NCBI Taxonomy" id="2170551"/>
    <lineage>
        <taxon>Bacteria</taxon>
        <taxon>Pseudomonadati</taxon>
        <taxon>Pseudomonadota</taxon>
        <taxon>Alphaproteobacteria</taxon>
        <taxon>Caulobacterales</taxon>
        <taxon>Caulobacteraceae</taxon>
        <taxon>Phenylobacterium</taxon>
    </lineage>
</organism>
<dbReference type="RefSeq" id="WP_111529777.1">
    <property type="nucleotide sequence ID" value="NZ_JBHRSG010000003.1"/>
</dbReference>
<reference evidence="2" key="1">
    <citation type="submission" date="2018-05" db="EMBL/GenBank/DDBJ databases">
        <authorList>
            <person name="Li X."/>
        </authorList>
    </citation>
    <scope>NUCLEOTIDE SEQUENCE [LARGE SCALE GENOMIC DNA]</scope>
    <source>
        <strain evidence="2">LX32</strain>
    </source>
</reference>
<dbReference type="GO" id="GO:0016740">
    <property type="term" value="F:transferase activity"/>
    <property type="evidence" value="ECO:0007669"/>
    <property type="project" value="UniProtKB-KW"/>
</dbReference>
<dbReference type="Proteomes" id="UP000249254">
    <property type="component" value="Unassembled WGS sequence"/>
</dbReference>
<proteinExistence type="predicted"/>
<dbReference type="PANTHER" id="PTHR36978:SF4">
    <property type="entry name" value="P-LOOP CONTAINING NUCLEOSIDE TRIPHOSPHATE HYDROLASE PROTEIN"/>
    <property type="match status" value="1"/>
</dbReference>
<accession>A0A328AN86</accession>